<feature type="domain" description="Ras-GAP" evidence="4">
    <location>
        <begin position="627"/>
        <end position="803"/>
    </location>
</feature>
<keyword evidence="1" id="KW-0343">GTPase activation</keyword>
<organism evidence="5 6">
    <name type="scientific">Thecamonas trahens ATCC 50062</name>
    <dbReference type="NCBI Taxonomy" id="461836"/>
    <lineage>
        <taxon>Eukaryota</taxon>
        <taxon>Apusozoa</taxon>
        <taxon>Apusomonadida</taxon>
        <taxon>Apusomonadidae</taxon>
        <taxon>Thecamonas</taxon>
    </lineage>
</organism>
<name>A0A0L0D5R5_THETB</name>
<dbReference type="AlphaFoldDB" id="A0A0L0D5R5"/>
<dbReference type="GeneID" id="25563510"/>
<evidence type="ECO:0000256" key="1">
    <source>
        <dbReference type="ARBA" id="ARBA00022468"/>
    </source>
</evidence>
<dbReference type="eggNOG" id="KOG3508">
    <property type="taxonomic scope" value="Eukaryota"/>
</dbReference>
<protein>
    <submittedName>
        <fullName evidence="5">C2 domain-containing protein</fullName>
    </submittedName>
</protein>
<evidence type="ECO:0000259" key="4">
    <source>
        <dbReference type="PROSITE" id="PS50018"/>
    </source>
</evidence>
<feature type="transmembrane region" description="Helical" evidence="3">
    <location>
        <begin position="514"/>
        <end position="537"/>
    </location>
</feature>
<dbReference type="EMBL" id="GL349448">
    <property type="protein sequence ID" value="KNC47712.1"/>
    <property type="molecule type" value="Genomic_DNA"/>
</dbReference>
<keyword evidence="3" id="KW-0812">Transmembrane</keyword>
<dbReference type="InterPro" id="IPR039360">
    <property type="entry name" value="Ras_GTPase"/>
</dbReference>
<dbReference type="SMART" id="SM00323">
    <property type="entry name" value="RasGAP"/>
    <property type="match status" value="1"/>
</dbReference>
<evidence type="ECO:0000256" key="2">
    <source>
        <dbReference type="ARBA" id="ARBA00022553"/>
    </source>
</evidence>
<dbReference type="Gene3D" id="1.10.506.10">
    <property type="entry name" value="GTPase Activation - p120gap, domain 1"/>
    <property type="match status" value="2"/>
</dbReference>
<keyword evidence="3" id="KW-0472">Membrane</keyword>
<keyword evidence="6" id="KW-1185">Reference proteome</keyword>
<dbReference type="STRING" id="461836.A0A0L0D5R5"/>
<proteinExistence type="predicted"/>
<dbReference type="PANTHER" id="PTHR10194">
    <property type="entry name" value="RAS GTPASE-ACTIVATING PROTEINS"/>
    <property type="match status" value="1"/>
</dbReference>
<dbReference type="RefSeq" id="XP_013759194.1">
    <property type="nucleotide sequence ID" value="XM_013903740.1"/>
</dbReference>
<dbReference type="PROSITE" id="PS50018">
    <property type="entry name" value="RAS_GTPASE_ACTIV_2"/>
    <property type="match status" value="1"/>
</dbReference>
<evidence type="ECO:0000313" key="5">
    <source>
        <dbReference type="EMBL" id="KNC47712.1"/>
    </source>
</evidence>
<sequence length="901" mass="94797">MALLSQVPSVTATFKFTLTDSLTAVVSNEATATVTILNNAHATTASYAIVEDTRTRVVLAGTDDVSAAALSFRIVQLPAAGTLYFAGTDIPVSAGDMVPVADAGAVDYQPGADFVGVDILKFTATSAVSLAESVPAVASFNVSNVNDAPRPQNARVEFFALDLNSTFALPVVEVDGDVITVSVTAIPQASIVALSQTASAGGADITAMPTIVTDALRRVVAHAVAPTQSSTQGYAAEITFTAVDPYGLVGTPAVVTVFVKHSFFAANVTATTAEDTPTTVSLATQDYFGRAYAVYLRSLPDPATVGTLRLVGSTEAITQAQLPLVLTPATAGTAVTLIEFVPARDAVVPLTSFEYEIRDTEGRGEVVVGTVFVSTTAVPDPPRVELTNPSETLEIADGAVLEITTLVVAEVDDPNAIVSVNVTAVGTGLVAGSGPLDSVTFAKTLTLSGTSAEIAAQLLAPLRFKSGPEQRVREATAFEVQVSAQAQGEESKLSLFVNVLPVPDPSGVSLDGSLVAAVAAAACTALLFGAVGAFILYRRQESEPKLPPPPQFTPFIYDENRLVSSAEATGVRAPVSMTTEFTELVVARGQGLVYALFEVSAEADIDDVCERLVFVYEGHGRASAPDLVACIAQREIQMAASSVTLFRSNSRACKLYSVYAKVVGLPYLYATLGPLFVQLVEQDGSIEVAPEKVRKSKSGSVDVTVNKWRLLVVAQKFFKAITESVDAVPYELRQLAQTLWHEMGKPSAFPERRSIALGTFFFIRFICPAIAQPEAYGLVREVPSSDLRRLLVLVAKTLQNLANGTMFVEKELDAMNVFIDSNQEKMGNFLAAVAGTGGGAVGTGVPVPAPVYDASVAWLYAHTQALHADLHLLLSGVQVEGARELDQALIRVLPRAPTMSV</sequence>
<keyword evidence="2" id="KW-0597">Phosphoprotein</keyword>
<dbReference type="GO" id="GO:0005096">
    <property type="term" value="F:GTPase activator activity"/>
    <property type="evidence" value="ECO:0007669"/>
    <property type="project" value="UniProtKB-KW"/>
</dbReference>
<reference evidence="5 6" key="1">
    <citation type="submission" date="2010-05" db="EMBL/GenBank/DDBJ databases">
        <title>The Genome Sequence of Thecamonas trahens ATCC 50062.</title>
        <authorList>
            <consortium name="The Broad Institute Genome Sequencing Platform"/>
            <person name="Russ C."/>
            <person name="Cuomo C."/>
            <person name="Shea T."/>
            <person name="Young S.K."/>
            <person name="Zeng Q."/>
            <person name="Koehrsen M."/>
            <person name="Haas B."/>
            <person name="Borodovsky M."/>
            <person name="Guigo R."/>
            <person name="Alvarado L."/>
            <person name="Berlin A."/>
            <person name="Bochicchio J."/>
            <person name="Borenstein D."/>
            <person name="Chapman S."/>
            <person name="Chen Z."/>
            <person name="Freedman E."/>
            <person name="Gellesch M."/>
            <person name="Goldberg J."/>
            <person name="Griggs A."/>
            <person name="Gujja S."/>
            <person name="Heilman E."/>
            <person name="Heiman D."/>
            <person name="Hepburn T."/>
            <person name="Howarth C."/>
            <person name="Jen D."/>
            <person name="Larson L."/>
            <person name="Mehta T."/>
            <person name="Park D."/>
            <person name="Pearson M."/>
            <person name="Roberts A."/>
            <person name="Saif S."/>
            <person name="Shenoy N."/>
            <person name="Sisk P."/>
            <person name="Stolte C."/>
            <person name="Sykes S."/>
            <person name="Thomson T."/>
            <person name="Walk T."/>
            <person name="White J."/>
            <person name="Yandava C."/>
            <person name="Burger G."/>
            <person name="Gray M.W."/>
            <person name="Holland P.W.H."/>
            <person name="King N."/>
            <person name="Lang F.B.F."/>
            <person name="Roger A.J."/>
            <person name="Ruiz-Trillo I."/>
            <person name="Lander E."/>
            <person name="Nusbaum C."/>
        </authorList>
    </citation>
    <scope>NUCLEOTIDE SEQUENCE [LARGE SCALE GENOMIC DNA]</scope>
    <source>
        <strain evidence="5 6">ATCC 50062</strain>
    </source>
</reference>
<accession>A0A0L0D5R5</accession>
<dbReference type="InterPro" id="IPR001936">
    <property type="entry name" value="RasGAP_dom"/>
</dbReference>
<dbReference type="Proteomes" id="UP000054408">
    <property type="component" value="Unassembled WGS sequence"/>
</dbReference>
<dbReference type="OrthoDB" id="775356at2759"/>
<dbReference type="Pfam" id="PF00616">
    <property type="entry name" value="RasGAP"/>
    <property type="match status" value="1"/>
</dbReference>
<gene>
    <name evidence="5" type="ORF">AMSG_03943</name>
</gene>
<dbReference type="SUPFAM" id="SSF48350">
    <property type="entry name" value="GTPase activation domain, GAP"/>
    <property type="match status" value="1"/>
</dbReference>
<keyword evidence="3" id="KW-1133">Transmembrane helix</keyword>
<evidence type="ECO:0000256" key="3">
    <source>
        <dbReference type="SAM" id="Phobius"/>
    </source>
</evidence>
<dbReference type="PANTHER" id="PTHR10194:SF142">
    <property type="entry name" value="NEUROFIBROMIN"/>
    <property type="match status" value="1"/>
</dbReference>
<evidence type="ECO:0000313" key="6">
    <source>
        <dbReference type="Proteomes" id="UP000054408"/>
    </source>
</evidence>
<dbReference type="InterPro" id="IPR008936">
    <property type="entry name" value="Rho_GTPase_activation_prot"/>
</dbReference>